<dbReference type="InterPro" id="IPR005561">
    <property type="entry name" value="ANTAR"/>
</dbReference>
<comment type="caution">
    <text evidence="3">The sequence shown here is derived from an EMBL/GenBank/DDBJ whole genome shotgun (WGS) entry which is preliminary data.</text>
</comment>
<dbReference type="Pfam" id="PF03861">
    <property type="entry name" value="ANTAR"/>
    <property type="match status" value="1"/>
</dbReference>
<gene>
    <name evidence="3" type="ORF">GCM10009836_56150</name>
</gene>
<dbReference type="SUPFAM" id="SSF52172">
    <property type="entry name" value="CheY-like"/>
    <property type="match status" value="1"/>
</dbReference>
<keyword evidence="4" id="KW-1185">Reference proteome</keyword>
<feature type="domain" description="ANTAR" evidence="2">
    <location>
        <begin position="11"/>
        <end position="72"/>
    </location>
</feature>
<protein>
    <recommendedName>
        <fullName evidence="2">ANTAR domain-containing protein</fullName>
    </recommendedName>
</protein>
<reference evidence="3 4" key="1">
    <citation type="journal article" date="2019" name="Int. J. Syst. Evol. Microbiol.">
        <title>The Global Catalogue of Microorganisms (GCM) 10K type strain sequencing project: providing services to taxonomists for standard genome sequencing and annotation.</title>
        <authorList>
            <consortium name="The Broad Institute Genomics Platform"/>
            <consortium name="The Broad Institute Genome Sequencing Center for Infectious Disease"/>
            <person name="Wu L."/>
            <person name="Ma J."/>
        </authorList>
    </citation>
    <scope>NUCLEOTIDE SEQUENCE [LARGE SCALE GENOMIC DNA]</scope>
    <source>
        <strain evidence="3 4">JCM 16009</strain>
    </source>
</reference>
<dbReference type="Proteomes" id="UP001500449">
    <property type="component" value="Unassembled WGS sequence"/>
</dbReference>
<name>A0ABN2NJR3_9PSEU</name>
<dbReference type="InterPro" id="IPR036388">
    <property type="entry name" value="WH-like_DNA-bd_sf"/>
</dbReference>
<evidence type="ECO:0000313" key="4">
    <source>
        <dbReference type="Proteomes" id="UP001500449"/>
    </source>
</evidence>
<evidence type="ECO:0000313" key="3">
    <source>
        <dbReference type="EMBL" id="GAA1868444.1"/>
    </source>
</evidence>
<dbReference type="SMART" id="SM01012">
    <property type="entry name" value="ANTAR"/>
    <property type="match status" value="1"/>
</dbReference>
<dbReference type="PROSITE" id="PS50921">
    <property type="entry name" value="ANTAR"/>
    <property type="match status" value="1"/>
</dbReference>
<feature type="region of interest" description="Disordered" evidence="1">
    <location>
        <begin position="99"/>
        <end position="128"/>
    </location>
</feature>
<dbReference type="Gene3D" id="1.10.10.10">
    <property type="entry name" value="Winged helix-like DNA-binding domain superfamily/Winged helix DNA-binding domain"/>
    <property type="match status" value="1"/>
</dbReference>
<evidence type="ECO:0000259" key="2">
    <source>
        <dbReference type="PROSITE" id="PS50921"/>
    </source>
</evidence>
<evidence type="ECO:0000256" key="1">
    <source>
        <dbReference type="SAM" id="MobiDB-lite"/>
    </source>
</evidence>
<accession>A0ABN2NJR3</accession>
<organism evidence="3 4">
    <name type="scientific">Pseudonocardia ailaonensis</name>
    <dbReference type="NCBI Taxonomy" id="367279"/>
    <lineage>
        <taxon>Bacteria</taxon>
        <taxon>Bacillati</taxon>
        <taxon>Actinomycetota</taxon>
        <taxon>Actinomycetes</taxon>
        <taxon>Pseudonocardiales</taxon>
        <taxon>Pseudonocardiaceae</taxon>
        <taxon>Pseudonocardia</taxon>
    </lineage>
</organism>
<dbReference type="RefSeq" id="WP_344423540.1">
    <property type="nucleotide sequence ID" value="NZ_BAAAQK010000023.1"/>
</dbReference>
<dbReference type="EMBL" id="BAAAQK010000023">
    <property type="protein sequence ID" value="GAA1868444.1"/>
    <property type="molecule type" value="Genomic_DNA"/>
</dbReference>
<dbReference type="InterPro" id="IPR011006">
    <property type="entry name" value="CheY-like_superfamily"/>
</dbReference>
<proteinExistence type="predicted"/>
<sequence>MPDDLDPSRPDEALLERVAQLETALRSRPVIEQAKGMLMLIHGCDDDGAFRMLIAASQSTNRKLRDVAVELVAHLPKGTAPPADIGAAIETEASRLVNSEAGRLVAPEASGSPAGGSTVPRRGGPGGL</sequence>